<reference evidence="1" key="2">
    <citation type="journal article" date="2015" name="Fish Shellfish Immunol.">
        <title>Early steps in the European eel (Anguilla anguilla)-Vibrio vulnificus interaction in the gills: Role of the RtxA13 toxin.</title>
        <authorList>
            <person name="Callol A."/>
            <person name="Pajuelo D."/>
            <person name="Ebbesson L."/>
            <person name="Teles M."/>
            <person name="MacKenzie S."/>
            <person name="Amaro C."/>
        </authorList>
    </citation>
    <scope>NUCLEOTIDE SEQUENCE</scope>
</reference>
<name>A0A0E9R8G0_ANGAN</name>
<dbReference type="EMBL" id="GBXM01083832">
    <property type="protein sequence ID" value="JAH24745.1"/>
    <property type="molecule type" value="Transcribed_RNA"/>
</dbReference>
<evidence type="ECO:0000313" key="1">
    <source>
        <dbReference type="EMBL" id="JAH24745.1"/>
    </source>
</evidence>
<reference evidence="1" key="1">
    <citation type="submission" date="2014-11" db="EMBL/GenBank/DDBJ databases">
        <authorList>
            <person name="Amaro Gonzalez C."/>
        </authorList>
    </citation>
    <scope>NUCLEOTIDE SEQUENCE</scope>
</reference>
<organism evidence="1">
    <name type="scientific">Anguilla anguilla</name>
    <name type="common">European freshwater eel</name>
    <name type="synonym">Muraena anguilla</name>
    <dbReference type="NCBI Taxonomy" id="7936"/>
    <lineage>
        <taxon>Eukaryota</taxon>
        <taxon>Metazoa</taxon>
        <taxon>Chordata</taxon>
        <taxon>Craniata</taxon>
        <taxon>Vertebrata</taxon>
        <taxon>Euteleostomi</taxon>
        <taxon>Actinopterygii</taxon>
        <taxon>Neopterygii</taxon>
        <taxon>Teleostei</taxon>
        <taxon>Anguilliformes</taxon>
        <taxon>Anguillidae</taxon>
        <taxon>Anguilla</taxon>
    </lineage>
</organism>
<protein>
    <submittedName>
        <fullName evidence="1">Uncharacterized protein</fullName>
    </submittedName>
</protein>
<proteinExistence type="predicted"/>
<accession>A0A0E9R8G0</accession>
<sequence>MKLNISNLLEERLCL</sequence>